<dbReference type="OrthoDB" id="10250282at2759"/>
<protein>
    <submittedName>
        <fullName evidence="5">Uncharacterized protein</fullName>
    </submittedName>
</protein>
<keyword evidence="6" id="KW-1185">Reference proteome</keyword>
<dbReference type="Gene3D" id="3.40.710.10">
    <property type="entry name" value="DD-peptidase/beta-lactamase superfamily"/>
    <property type="match status" value="1"/>
</dbReference>
<dbReference type="InterPro" id="IPR058664">
    <property type="entry name" value="ARB_00930-like_C"/>
</dbReference>
<dbReference type="EMBL" id="LDEV01002784">
    <property type="protein sequence ID" value="KLJ07655.1"/>
    <property type="molecule type" value="Genomic_DNA"/>
</dbReference>
<accession>A0A0H1B8C6</accession>
<dbReference type="AlphaFoldDB" id="A0A0H1B8C6"/>
<proteinExistence type="predicted"/>
<dbReference type="SUPFAM" id="SSF56601">
    <property type="entry name" value="beta-lactamase/transpeptidase-like"/>
    <property type="match status" value="1"/>
</dbReference>
<dbReference type="Pfam" id="PF00144">
    <property type="entry name" value="Beta-lactamase"/>
    <property type="match status" value="1"/>
</dbReference>
<dbReference type="InterPro" id="IPR051478">
    <property type="entry name" value="Beta-lactamase-like_AB/R"/>
</dbReference>
<gene>
    <name evidence="5" type="ORF">EMPG_16881</name>
</gene>
<feature type="domain" description="Beta-lactamase-related" evidence="3">
    <location>
        <begin position="99"/>
        <end position="429"/>
    </location>
</feature>
<dbReference type="PANTHER" id="PTHR22935:SF97">
    <property type="entry name" value="BETA-LACTAMASE-RELATED DOMAIN-CONTAINING PROTEIN"/>
    <property type="match status" value="1"/>
</dbReference>
<dbReference type="Pfam" id="PF26335">
    <property type="entry name" value="ARB_00930_C"/>
    <property type="match status" value="1"/>
</dbReference>
<dbReference type="PANTHER" id="PTHR22935">
    <property type="entry name" value="PENICILLIN-BINDING PROTEIN"/>
    <property type="match status" value="1"/>
</dbReference>
<evidence type="ECO:0000313" key="6">
    <source>
        <dbReference type="Proteomes" id="UP000053573"/>
    </source>
</evidence>
<evidence type="ECO:0000256" key="2">
    <source>
        <dbReference type="SAM" id="SignalP"/>
    </source>
</evidence>
<reference evidence="6" key="1">
    <citation type="journal article" date="2015" name="PLoS Genet.">
        <title>The dynamic genome and transcriptome of the human fungal pathogen Blastomyces and close relative Emmonsia.</title>
        <authorList>
            <person name="Munoz J.F."/>
            <person name="Gauthier G.M."/>
            <person name="Desjardins C.A."/>
            <person name="Gallo J.E."/>
            <person name="Holder J."/>
            <person name="Sullivan T.D."/>
            <person name="Marty A.J."/>
            <person name="Carmen J.C."/>
            <person name="Chen Z."/>
            <person name="Ding L."/>
            <person name="Gujja S."/>
            <person name="Magrini V."/>
            <person name="Misas E."/>
            <person name="Mitreva M."/>
            <person name="Priest M."/>
            <person name="Saif S."/>
            <person name="Whiston E.A."/>
            <person name="Young S."/>
            <person name="Zeng Q."/>
            <person name="Goldman W.E."/>
            <person name="Mardis E.R."/>
            <person name="Taylor J.W."/>
            <person name="McEwen J.G."/>
            <person name="Clay O.K."/>
            <person name="Klein B.S."/>
            <person name="Cuomo C.A."/>
        </authorList>
    </citation>
    <scope>NUCLEOTIDE SEQUENCE [LARGE SCALE GENOMIC DNA]</scope>
    <source>
        <strain evidence="6">UAMH 139</strain>
    </source>
</reference>
<dbReference type="STRING" id="2060906.A0A0H1B8C6"/>
<evidence type="ECO:0000256" key="1">
    <source>
        <dbReference type="SAM" id="Coils"/>
    </source>
</evidence>
<feature type="coiled-coil region" evidence="1">
    <location>
        <begin position="40"/>
        <end position="67"/>
    </location>
</feature>
<evidence type="ECO:0000259" key="3">
    <source>
        <dbReference type="Pfam" id="PF00144"/>
    </source>
</evidence>
<feature type="chain" id="PRO_5005199281" evidence="2">
    <location>
        <begin position="22"/>
        <end position="608"/>
    </location>
</feature>
<organism evidence="5 6">
    <name type="scientific">Blastomyces silverae</name>
    <dbReference type="NCBI Taxonomy" id="2060906"/>
    <lineage>
        <taxon>Eukaryota</taxon>
        <taxon>Fungi</taxon>
        <taxon>Dikarya</taxon>
        <taxon>Ascomycota</taxon>
        <taxon>Pezizomycotina</taxon>
        <taxon>Eurotiomycetes</taxon>
        <taxon>Eurotiomycetidae</taxon>
        <taxon>Onygenales</taxon>
        <taxon>Ajellomycetaceae</taxon>
        <taxon>Blastomyces</taxon>
    </lineage>
</organism>
<dbReference type="InterPro" id="IPR012338">
    <property type="entry name" value="Beta-lactam/transpept-like"/>
</dbReference>
<comment type="caution">
    <text evidence="5">The sequence shown here is derived from an EMBL/GenBank/DDBJ whole genome shotgun (WGS) entry which is preliminary data.</text>
</comment>
<feature type="domain" description="Beta-lactamase-like ARB-00930-like C-terminal" evidence="4">
    <location>
        <begin position="440"/>
        <end position="605"/>
    </location>
</feature>
<sequence length="608" mass="66584">MLLRFIPSILALLLLCKSLYAADCSLIGPAFPAPRSLSRSSTWKKALDDFESNLKELLRQSADLDASTTSFSINIFSSHEEKLLYEYHHDAPKLKGSIPEGQKLNGDTMYRIASISKAMTVYTFLIESGFKYFDEPIAKFIPEIQRAIWQEGRHPDDTIVPQWRDITVGSLANQLSGIGRGKFPICIFPNYSNDIAGKVNQTVATQLGLPALSNSDIPRCGERGLHFDPCTRSEMFAEFTDNHPVFAPFSTAIYSNVAFDIMGYALERITGVPFEKSVERSIIDRLKLKRFGIETPPDAWGVIPFDPLTSHWNASLGSGNPAGGFYSSAADLARIGQSILQSRLISETDTRRWLKPNSHTSSLTSSVGSPWEIYRSSNTRVIDFYTKFGDLGSYGSVIALSPDHDVGFTVLAAGANPGSQRTLLADLIGSLLSATLDNEARLQAIENFSGTYSSSPSSENEKATVLKISGKKDDAGPGLAIESFYLNGSPFEDVIGAFFGAPPGAFPKVGLRLQPTGLMASYTSSSRESVRSRTSFRVVANIPEPGADNNLTKEKIFSGVCEPWTSIDGLRYGRRSIDELVFELDGARRAVALDMGITRQTLLRKDTN</sequence>
<feature type="signal peptide" evidence="2">
    <location>
        <begin position="1"/>
        <end position="21"/>
    </location>
</feature>
<evidence type="ECO:0000259" key="4">
    <source>
        <dbReference type="Pfam" id="PF26335"/>
    </source>
</evidence>
<keyword evidence="2" id="KW-0732">Signal</keyword>
<keyword evidence="1" id="KW-0175">Coiled coil</keyword>
<name>A0A0H1B8C6_9EURO</name>
<evidence type="ECO:0000313" key="5">
    <source>
        <dbReference type="EMBL" id="KLJ07655.1"/>
    </source>
</evidence>
<dbReference type="InterPro" id="IPR001466">
    <property type="entry name" value="Beta-lactam-related"/>
</dbReference>
<dbReference type="Proteomes" id="UP000053573">
    <property type="component" value="Unassembled WGS sequence"/>
</dbReference>